<evidence type="ECO:0000313" key="3">
    <source>
        <dbReference type="Proteomes" id="UP000199584"/>
    </source>
</evidence>
<evidence type="ECO:0000256" key="1">
    <source>
        <dbReference type="SAM" id="Phobius"/>
    </source>
</evidence>
<name>A0A1I6E517_9FIRM</name>
<proteinExistence type="predicted"/>
<keyword evidence="1" id="KW-1133">Transmembrane helix</keyword>
<dbReference type="Proteomes" id="UP000199584">
    <property type="component" value="Unassembled WGS sequence"/>
</dbReference>
<reference evidence="3" key="1">
    <citation type="submission" date="2016-10" db="EMBL/GenBank/DDBJ databases">
        <authorList>
            <person name="Varghese N."/>
            <person name="Submissions S."/>
        </authorList>
    </citation>
    <scope>NUCLEOTIDE SEQUENCE [LARGE SCALE GENOMIC DNA]</scope>
    <source>
        <strain evidence="3">DSM 3669</strain>
    </source>
</reference>
<organism evidence="2 3">
    <name type="scientific">Desulfoscipio geothermicus DSM 3669</name>
    <dbReference type="NCBI Taxonomy" id="1121426"/>
    <lineage>
        <taxon>Bacteria</taxon>
        <taxon>Bacillati</taxon>
        <taxon>Bacillota</taxon>
        <taxon>Clostridia</taxon>
        <taxon>Eubacteriales</taxon>
        <taxon>Desulfallaceae</taxon>
        <taxon>Desulfoscipio</taxon>
    </lineage>
</organism>
<keyword evidence="3" id="KW-1185">Reference proteome</keyword>
<feature type="transmembrane region" description="Helical" evidence="1">
    <location>
        <begin position="20"/>
        <end position="41"/>
    </location>
</feature>
<gene>
    <name evidence="2" type="ORF">SAMN05660706_12559</name>
</gene>
<keyword evidence="1" id="KW-0812">Transmembrane</keyword>
<protein>
    <submittedName>
        <fullName evidence="2">Uncharacterized protein</fullName>
    </submittedName>
</protein>
<sequence>MLKNLKKFWLDNTGSGAASLITTVVQIIFAITAGVAIVGILKGATGQTFTNIISHLKDIGNSGY</sequence>
<accession>A0A1I6E517</accession>
<dbReference type="AlphaFoldDB" id="A0A1I6E517"/>
<dbReference type="STRING" id="39060.SAMN05660706_12559"/>
<keyword evidence="1" id="KW-0472">Membrane</keyword>
<evidence type="ECO:0000313" key="2">
    <source>
        <dbReference type="EMBL" id="SFR12588.1"/>
    </source>
</evidence>
<dbReference type="EMBL" id="FOYM01000025">
    <property type="protein sequence ID" value="SFR12588.1"/>
    <property type="molecule type" value="Genomic_DNA"/>
</dbReference>